<proteinExistence type="predicted"/>
<gene>
    <name evidence="1" type="ORF">XBP1_2990120</name>
</gene>
<reference evidence="1" key="1">
    <citation type="submission" date="2013-07" db="EMBL/GenBank/DDBJ databases">
        <title>Sub-species coevolution in mutualistic symbiosis.</title>
        <authorList>
            <person name="Murfin K."/>
            <person name="Klassen J."/>
            <person name="Lee M."/>
            <person name="Forst S."/>
            <person name="Stock P."/>
            <person name="Goodrich-Blair H."/>
        </authorList>
    </citation>
    <scope>NUCLEOTIDE SEQUENCE [LARGE SCALE GENOMIC DNA]</scope>
    <source>
        <strain evidence="1">Puntauvense</strain>
    </source>
</reference>
<comment type="caution">
    <text evidence="1">The sequence shown here is derived from an EMBL/GenBank/DDBJ whole genome shotgun (WGS) entry which is preliminary data.</text>
</comment>
<evidence type="ECO:0000313" key="1">
    <source>
        <dbReference type="EMBL" id="CDG98336.1"/>
    </source>
</evidence>
<dbReference type="EMBL" id="CBSW010000222">
    <property type="protein sequence ID" value="CDG98336.1"/>
    <property type="molecule type" value="Genomic_DNA"/>
</dbReference>
<evidence type="ECO:0000313" key="2">
    <source>
        <dbReference type="Proteomes" id="UP000028511"/>
    </source>
</evidence>
<protein>
    <submittedName>
        <fullName evidence="1">Uncharacterized protein</fullName>
    </submittedName>
</protein>
<accession>A0A077N7Y8</accession>
<dbReference type="Proteomes" id="UP000028511">
    <property type="component" value="Unassembled WGS sequence"/>
</dbReference>
<sequence>MVEHNLAKVGVASSSLVSRSKFRTVDFYEILQVTEKRTERSFFRSSDNDQNPLASSAF</sequence>
<organism evidence="1 2">
    <name type="scientific">Xenorhabdus bovienii str. puntauvense</name>
    <dbReference type="NCBI Taxonomy" id="1398201"/>
    <lineage>
        <taxon>Bacteria</taxon>
        <taxon>Pseudomonadati</taxon>
        <taxon>Pseudomonadota</taxon>
        <taxon>Gammaproteobacteria</taxon>
        <taxon>Enterobacterales</taxon>
        <taxon>Morganellaceae</taxon>
        <taxon>Xenorhabdus</taxon>
    </lineage>
</organism>
<dbReference type="HOGENOM" id="CLU_2978223_0_0_6"/>
<name>A0A077N7Y8_XENBV</name>
<dbReference type="AlphaFoldDB" id="A0A077N7Y8"/>